<feature type="transmembrane region" description="Helical" evidence="8">
    <location>
        <begin position="430"/>
        <end position="455"/>
    </location>
</feature>
<gene>
    <name evidence="9" type="ORF">GCM10025783_29440</name>
</gene>
<organism evidence="9 10">
    <name type="scientific">Amnibacterium soli</name>
    <dbReference type="NCBI Taxonomy" id="1282736"/>
    <lineage>
        <taxon>Bacteria</taxon>
        <taxon>Bacillati</taxon>
        <taxon>Actinomycetota</taxon>
        <taxon>Actinomycetes</taxon>
        <taxon>Micrococcales</taxon>
        <taxon>Microbacteriaceae</taxon>
        <taxon>Amnibacterium</taxon>
    </lineage>
</organism>
<protein>
    <submittedName>
        <fullName evidence="9">Gluconate:H+ symporter</fullName>
    </submittedName>
</protein>
<evidence type="ECO:0000256" key="2">
    <source>
        <dbReference type="ARBA" id="ARBA00022448"/>
    </source>
</evidence>
<evidence type="ECO:0000256" key="7">
    <source>
        <dbReference type="ARBA" id="ARBA00049663"/>
    </source>
</evidence>
<evidence type="ECO:0000256" key="5">
    <source>
        <dbReference type="ARBA" id="ARBA00022989"/>
    </source>
</evidence>
<feature type="transmembrane region" description="Helical" evidence="8">
    <location>
        <begin position="271"/>
        <end position="295"/>
    </location>
</feature>
<accession>A0ABP8ZED0</accession>
<keyword evidence="3" id="KW-1003">Cell membrane</keyword>
<dbReference type="PIRSF" id="PIRSF002746">
    <property type="entry name" value="Gluconate_transporter"/>
    <property type="match status" value="1"/>
</dbReference>
<evidence type="ECO:0000256" key="6">
    <source>
        <dbReference type="ARBA" id="ARBA00023136"/>
    </source>
</evidence>
<evidence type="ECO:0000256" key="3">
    <source>
        <dbReference type="ARBA" id="ARBA00022475"/>
    </source>
</evidence>
<reference evidence="10" key="1">
    <citation type="journal article" date="2019" name="Int. J. Syst. Evol. Microbiol.">
        <title>The Global Catalogue of Microorganisms (GCM) 10K type strain sequencing project: providing services to taxonomists for standard genome sequencing and annotation.</title>
        <authorList>
            <consortium name="The Broad Institute Genomics Platform"/>
            <consortium name="The Broad Institute Genome Sequencing Center for Infectious Disease"/>
            <person name="Wu L."/>
            <person name="Ma J."/>
        </authorList>
    </citation>
    <scope>NUCLEOTIDE SEQUENCE [LARGE SCALE GENOMIC DNA]</scope>
    <source>
        <strain evidence="10">JCM 19015</strain>
    </source>
</reference>
<sequence length="457" mass="46289">MELLQAARPTGSEPQLVIAALIGIAVIVTLITWLKVHPFLALLLGGLTTGLVAGEAGPAVIDSFAKGFGDTSASVGILIGLGGMYGRLLADSGGAGRIVDTLVSRAGPRSLPWIMGLIGALIGLPMFFEIGLVLLVPIILLVAKRAEVRLMSVAIPTLAGLSAMHGFVPPHPGPLVAIAGLKANLGDTLILGIIVAIPTVVIAGPVLSYLVARLVPVDAPDSQYDDRLEGGGPRPPFALALISVLLPVALLLVGAIANIVAPDSDAAWKTVAAFVGTPTVALTIALVAGFLLLALPARMDRSRISTTLTESLPPIAGILLIVGAGGGFKQVLIDTGIGSVIARVAQGQGITALLVAWAVAALIRVATGSATVATVTAAGILQPLTEGMSAPMISLMVLAIGAGSVFLSHVNDAGFWLVSQFFKLSIPQTLKSWSLMECVVSVAGLASVLVAALVVGA</sequence>
<comment type="caution">
    <text evidence="9">The sequence shown here is derived from an EMBL/GenBank/DDBJ whole genome shotgun (WGS) entry which is preliminary data.</text>
</comment>
<comment type="similarity">
    <text evidence="7">Belongs to the GntP permease family.</text>
</comment>
<dbReference type="PANTHER" id="PTHR30354:SF22">
    <property type="entry name" value="HIGH-AFFINITY GLUCONATE TRANSPORTER"/>
    <property type="match status" value="1"/>
</dbReference>
<keyword evidence="2" id="KW-0813">Transport</keyword>
<evidence type="ECO:0000256" key="4">
    <source>
        <dbReference type="ARBA" id="ARBA00022692"/>
    </source>
</evidence>
<comment type="subcellular location">
    <subcellularLocation>
        <location evidence="1">Cell membrane</location>
        <topology evidence="1">Multi-pass membrane protein</topology>
    </subcellularLocation>
</comment>
<dbReference type="Pfam" id="PF02447">
    <property type="entry name" value="GntP_permease"/>
    <property type="match status" value="1"/>
</dbReference>
<feature type="transmembrane region" description="Helical" evidence="8">
    <location>
        <begin position="16"/>
        <end position="34"/>
    </location>
</feature>
<evidence type="ECO:0000256" key="8">
    <source>
        <dbReference type="SAM" id="Phobius"/>
    </source>
</evidence>
<feature type="transmembrane region" description="Helical" evidence="8">
    <location>
        <begin position="40"/>
        <end position="61"/>
    </location>
</feature>
<feature type="transmembrane region" description="Helical" evidence="8">
    <location>
        <begin position="150"/>
        <end position="168"/>
    </location>
</feature>
<dbReference type="EMBL" id="BAABLP010000006">
    <property type="protein sequence ID" value="GAA4754479.1"/>
    <property type="molecule type" value="Genomic_DNA"/>
</dbReference>
<evidence type="ECO:0000256" key="1">
    <source>
        <dbReference type="ARBA" id="ARBA00004651"/>
    </source>
</evidence>
<dbReference type="Proteomes" id="UP001500121">
    <property type="component" value="Unassembled WGS sequence"/>
</dbReference>
<keyword evidence="4 8" id="KW-0812">Transmembrane</keyword>
<dbReference type="PANTHER" id="PTHR30354">
    <property type="entry name" value="GNT FAMILY GLUCONATE TRANSPORTER"/>
    <property type="match status" value="1"/>
</dbReference>
<dbReference type="InterPro" id="IPR003474">
    <property type="entry name" value="Glcn_transporter"/>
</dbReference>
<feature type="transmembrane region" description="Helical" evidence="8">
    <location>
        <begin position="236"/>
        <end position="259"/>
    </location>
</feature>
<dbReference type="RefSeq" id="WP_345482077.1">
    <property type="nucleotide sequence ID" value="NZ_BAABLP010000006.1"/>
</dbReference>
<feature type="transmembrane region" description="Helical" evidence="8">
    <location>
        <begin position="110"/>
        <end position="143"/>
    </location>
</feature>
<feature type="transmembrane region" description="Helical" evidence="8">
    <location>
        <begin position="188"/>
        <end position="215"/>
    </location>
</feature>
<feature type="transmembrane region" description="Helical" evidence="8">
    <location>
        <begin position="353"/>
        <end position="381"/>
    </location>
</feature>
<evidence type="ECO:0000313" key="10">
    <source>
        <dbReference type="Proteomes" id="UP001500121"/>
    </source>
</evidence>
<keyword evidence="10" id="KW-1185">Reference proteome</keyword>
<evidence type="ECO:0000313" key="9">
    <source>
        <dbReference type="EMBL" id="GAA4754479.1"/>
    </source>
</evidence>
<feature type="transmembrane region" description="Helical" evidence="8">
    <location>
        <begin position="393"/>
        <end position="410"/>
    </location>
</feature>
<dbReference type="NCBIfam" id="TIGR00791">
    <property type="entry name" value="gntP"/>
    <property type="match status" value="1"/>
</dbReference>
<keyword evidence="6 8" id="KW-0472">Membrane</keyword>
<proteinExistence type="inferred from homology"/>
<name>A0ABP8ZED0_9MICO</name>
<keyword evidence="5 8" id="KW-1133">Transmembrane helix</keyword>